<organism evidence="1 2">
    <name type="scientific">Kibdelosporangium lantanae</name>
    <dbReference type="NCBI Taxonomy" id="1497396"/>
    <lineage>
        <taxon>Bacteria</taxon>
        <taxon>Bacillati</taxon>
        <taxon>Actinomycetota</taxon>
        <taxon>Actinomycetes</taxon>
        <taxon>Pseudonocardiales</taxon>
        <taxon>Pseudonocardiaceae</taxon>
        <taxon>Kibdelosporangium</taxon>
    </lineage>
</organism>
<dbReference type="Proteomes" id="UP001597045">
    <property type="component" value="Unassembled WGS sequence"/>
</dbReference>
<proteinExistence type="predicted"/>
<evidence type="ECO:0008006" key="3">
    <source>
        <dbReference type="Google" id="ProtNLM"/>
    </source>
</evidence>
<protein>
    <recommendedName>
        <fullName evidence="3">SMI1/KNR4 family protein</fullName>
    </recommendedName>
</protein>
<name>A0ABW3MIZ2_9PSEU</name>
<keyword evidence="2" id="KW-1185">Reference proteome</keyword>
<sequence>LAAAEQRVGHRLDRQHGEFLSHTNGWPGFYLDSSLLSADDLGAADEGLDAFYAEAPPVPPRDEIYPISANPHSATTFAIWRAGPDTAGGRPVLWLPWADTEPYANFADYFEMVFQAYEEIAAEAV</sequence>
<comment type="caution">
    <text evidence="1">The sequence shown here is derived from an EMBL/GenBank/DDBJ whole genome shotgun (WGS) entry which is preliminary data.</text>
</comment>
<gene>
    <name evidence="1" type="ORF">ACFQ1S_36005</name>
</gene>
<feature type="non-terminal residue" evidence="1">
    <location>
        <position position="1"/>
    </location>
</feature>
<accession>A0ABW3MIZ2</accession>
<dbReference type="EMBL" id="JBHTIS010002921">
    <property type="protein sequence ID" value="MFD1050551.1"/>
    <property type="molecule type" value="Genomic_DNA"/>
</dbReference>
<evidence type="ECO:0000313" key="2">
    <source>
        <dbReference type="Proteomes" id="UP001597045"/>
    </source>
</evidence>
<evidence type="ECO:0000313" key="1">
    <source>
        <dbReference type="EMBL" id="MFD1050551.1"/>
    </source>
</evidence>
<reference evidence="2" key="1">
    <citation type="journal article" date="2019" name="Int. J. Syst. Evol. Microbiol.">
        <title>The Global Catalogue of Microorganisms (GCM) 10K type strain sequencing project: providing services to taxonomists for standard genome sequencing and annotation.</title>
        <authorList>
            <consortium name="The Broad Institute Genomics Platform"/>
            <consortium name="The Broad Institute Genome Sequencing Center for Infectious Disease"/>
            <person name="Wu L."/>
            <person name="Ma J."/>
        </authorList>
    </citation>
    <scope>NUCLEOTIDE SEQUENCE [LARGE SCALE GENOMIC DNA]</scope>
    <source>
        <strain evidence="2">JCM 31486</strain>
    </source>
</reference>